<dbReference type="InterPro" id="IPR001537">
    <property type="entry name" value="SpoU_MeTrfase"/>
</dbReference>
<dbReference type="GO" id="GO:0006396">
    <property type="term" value="P:RNA processing"/>
    <property type="evidence" value="ECO:0007669"/>
    <property type="project" value="InterPro"/>
</dbReference>
<dbReference type="AlphaFoldDB" id="B3ESE4"/>
<dbReference type="InterPro" id="IPR029028">
    <property type="entry name" value="Alpha/beta_knot_MTases"/>
</dbReference>
<dbReference type="InterPro" id="IPR004441">
    <property type="entry name" value="rRNA_MeTrfase_TrmH"/>
</dbReference>
<dbReference type="PANTHER" id="PTHR46429">
    <property type="entry name" value="23S RRNA (GUANOSINE-2'-O-)-METHYLTRANSFERASE RLMB"/>
    <property type="match status" value="1"/>
</dbReference>
<evidence type="ECO:0000313" key="4">
    <source>
        <dbReference type="EMBL" id="ACE06146.1"/>
    </source>
</evidence>
<dbReference type="RefSeq" id="WP_012472915.1">
    <property type="nucleotide sequence ID" value="NC_010830.1"/>
</dbReference>
<dbReference type="GO" id="GO:0032259">
    <property type="term" value="P:methylation"/>
    <property type="evidence" value="ECO:0007669"/>
    <property type="project" value="UniProtKB-KW"/>
</dbReference>
<keyword evidence="2" id="KW-0808">Transferase</keyword>
<sequence length="177" mass="19671">MKKLSTQELGRLSTKEFKNALKIPLILVLDNLRSMHNIGAAFRIADAFLLEKIYLCGITAQPPHREIHKTALGAEETVIWEYVPDTYTLLQSLKTKGYLIVALEQTDESIPLQSYQINSNNKCALVFGNEVFGIQEEALAACDLALEIPQHGTKHSLNVSVSMGIAIWELTKDKFGG</sequence>
<evidence type="ECO:0000313" key="5">
    <source>
        <dbReference type="Proteomes" id="UP000001227"/>
    </source>
</evidence>
<dbReference type="KEGG" id="aas:Aasi_0766"/>
<dbReference type="EMBL" id="CP001102">
    <property type="protein sequence ID" value="ACE06146.1"/>
    <property type="molecule type" value="Genomic_DNA"/>
</dbReference>
<name>B3ESE4_AMOA5</name>
<dbReference type="GO" id="GO:0008173">
    <property type="term" value="F:RNA methyltransferase activity"/>
    <property type="evidence" value="ECO:0007669"/>
    <property type="project" value="InterPro"/>
</dbReference>
<dbReference type="HOGENOM" id="CLU_021322_4_3_10"/>
<dbReference type="CDD" id="cd18097">
    <property type="entry name" value="SpoU-like"/>
    <property type="match status" value="1"/>
</dbReference>
<dbReference type="OrthoDB" id="9795352at2"/>
<keyword evidence="1" id="KW-0489">Methyltransferase</keyword>
<dbReference type="Pfam" id="PF00588">
    <property type="entry name" value="SpoU_methylase"/>
    <property type="match status" value="1"/>
</dbReference>
<evidence type="ECO:0000256" key="1">
    <source>
        <dbReference type="ARBA" id="ARBA00022603"/>
    </source>
</evidence>
<protein>
    <recommendedName>
        <fullName evidence="3">tRNA/rRNA methyltransferase SpoU type domain-containing protein</fullName>
    </recommendedName>
</protein>
<reference evidence="4 5" key="1">
    <citation type="journal article" date="2010" name="J. Bacteriol.">
        <title>The genome of the amoeba symbiont 'Candidatus Amoebophilus asiaticus' reveals common mechanisms for host cell interaction among amoeba-associated bacteria.</title>
        <authorList>
            <person name="Schmitz-Esser S."/>
            <person name="Tischler P."/>
            <person name="Arnold R."/>
            <person name="Montanaro J."/>
            <person name="Wagner M."/>
            <person name="Rattei T."/>
            <person name="Horn M."/>
        </authorList>
    </citation>
    <scope>NUCLEOTIDE SEQUENCE [LARGE SCALE GENOMIC DNA]</scope>
    <source>
        <strain evidence="4 5">5a2</strain>
    </source>
</reference>
<dbReference type="Gene3D" id="3.40.1280.10">
    <property type="match status" value="1"/>
</dbReference>
<keyword evidence="5" id="KW-1185">Reference proteome</keyword>
<dbReference type="Proteomes" id="UP000001227">
    <property type="component" value="Chromosome"/>
</dbReference>
<gene>
    <name evidence="4" type="ordered locus">Aasi_0766</name>
</gene>
<evidence type="ECO:0000259" key="3">
    <source>
        <dbReference type="Pfam" id="PF00588"/>
    </source>
</evidence>
<dbReference type="PANTHER" id="PTHR46429:SF1">
    <property type="entry name" value="23S RRNA (GUANOSINE-2'-O-)-METHYLTRANSFERASE RLMB"/>
    <property type="match status" value="1"/>
</dbReference>
<dbReference type="eggNOG" id="COG0566">
    <property type="taxonomic scope" value="Bacteria"/>
</dbReference>
<organism evidence="4 5">
    <name type="scientific">Amoebophilus asiaticus (strain 5a2)</name>
    <dbReference type="NCBI Taxonomy" id="452471"/>
    <lineage>
        <taxon>Bacteria</taxon>
        <taxon>Pseudomonadati</taxon>
        <taxon>Bacteroidota</taxon>
        <taxon>Cytophagia</taxon>
        <taxon>Cytophagales</taxon>
        <taxon>Amoebophilaceae</taxon>
        <taxon>Candidatus Amoebophilus</taxon>
    </lineage>
</organism>
<accession>B3ESE4</accession>
<dbReference type="SUPFAM" id="SSF75217">
    <property type="entry name" value="alpha/beta knot"/>
    <property type="match status" value="1"/>
</dbReference>
<dbReference type="InterPro" id="IPR029026">
    <property type="entry name" value="tRNA_m1G_MTases_N"/>
</dbReference>
<evidence type="ECO:0000256" key="2">
    <source>
        <dbReference type="ARBA" id="ARBA00022679"/>
    </source>
</evidence>
<dbReference type="GO" id="GO:0005829">
    <property type="term" value="C:cytosol"/>
    <property type="evidence" value="ECO:0007669"/>
    <property type="project" value="TreeGrafter"/>
</dbReference>
<dbReference type="STRING" id="452471.Aasi_0766"/>
<dbReference type="GO" id="GO:0003723">
    <property type="term" value="F:RNA binding"/>
    <property type="evidence" value="ECO:0007669"/>
    <property type="project" value="InterPro"/>
</dbReference>
<proteinExistence type="predicted"/>
<feature type="domain" description="tRNA/rRNA methyltransferase SpoU type" evidence="3">
    <location>
        <begin position="25"/>
        <end position="167"/>
    </location>
</feature>